<keyword evidence="9 13" id="KW-1133">Transmembrane helix</keyword>
<dbReference type="GO" id="GO:0009055">
    <property type="term" value="F:electron transfer activity"/>
    <property type="evidence" value="ECO:0007669"/>
    <property type="project" value="InterPro"/>
</dbReference>
<feature type="domain" description="Cytochrome b561 bacterial/Ni-hydrogenase" evidence="14">
    <location>
        <begin position="8"/>
        <end position="172"/>
    </location>
</feature>
<comment type="caution">
    <text evidence="15">The sequence shown here is derived from an EMBL/GenBank/DDBJ whole genome shotgun (WGS) entry which is preliminary data.</text>
</comment>
<name>F2BFP6_9NEIS</name>
<evidence type="ECO:0000259" key="14">
    <source>
        <dbReference type="Pfam" id="PF01292"/>
    </source>
</evidence>
<evidence type="ECO:0000256" key="6">
    <source>
        <dbReference type="ARBA" id="ARBA00022692"/>
    </source>
</evidence>
<dbReference type="InterPro" id="IPR016174">
    <property type="entry name" value="Di-haem_cyt_TM"/>
</dbReference>
<dbReference type="GO" id="GO:0020037">
    <property type="term" value="F:heme binding"/>
    <property type="evidence" value="ECO:0007669"/>
    <property type="project" value="TreeGrafter"/>
</dbReference>
<evidence type="ECO:0000256" key="12">
    <source>
        <dbReference type="ARBA" id="ARBA00037975"/>
    </source>
</evidence>
<comment type="similarity">
    <text evidence="12">Belongs to the cytochrome b561 family.</text>
</comment>
<comment type="subcellular location">
    <subcellularLocation>
        <location evidence="2">Cell membrane</location>
        <topology evidence="2">Multi-pass membrane protein</topology>
    </subcellularLocation>
</comment>
<evidence type="ECO:0000256" key="11">
    <source>
        <dbReference type="ARBA" id="ARBA00023136"/>
    </source>
</evidence>
<evidence type="ECO:0000256" key="5">
    <source>
        <dbReference type="ARBA" id="ARBA00022617"/>
    </source>
</evidence>
<dbReference type="Proteomes" id="UP000004105">
    <property type="component" value="Unassembled WGS sequence"/>
</dbReference>
<keyword evidence="3" id="KW-0813">Transport</keyword>
<keyword evidence="16" id="KW-1185">Reference proteome</keyword>
<evidence type="ECO:0000256" key="1">
    <source>
        <dbReference type="ARBA" id="ARBA00001970"/>
    </source>
</evidence>
<dbReference type="Gene3D" id="1.20.950.20">
    <property type="entry name" value="Transmembrane di-heme cytochromes, Chain C"/>
    <property type="match status" value="1"/>
</dbReference>
<keyword evidence="7" id="KW-0479">Metal-binding</keyword>
<feature type="transmembrane region" description="Helical" evidence="13">
    <location>
        <begin position="140"/>
        <end position="159"/>
    </location>
</feature>
<keyword evidence="10" id="KW-0408">Iron</keyword>
<dbReference type="PANTHER" id="PTHR30529:SF1">
    <property type="entry name" value="CYTOCHROME B561 HOMOLOG 2"/>
    <property type="match status" value="1"/>
</dbReference>
<keyword evidence="4" id="KW-1003">Cell membrane</keyword>
<protein>
    <submittedName>
        <fullName evidence="15">Cytochrome b561 family protein</fullName>
    </submittedName>
</protein>
<dbReference type="OrthoDB" id="8723024at2"/>
<evidence type="ECO:0000256" key="7">
    <source>
        <dbReference type="ARBA" id="ARBA00022723"/>
    </source>
</evidence>
<sequence length="175" mass="19267">MTPDTPLRYGTVTRLLHWLMAACFAVMLATAVIWNLTDADWVGGLYGVHKSFGFILMVLIVLRILWALANAAKRPPSDSAAAKLGHIALYVLMFAVPLIGMIRQYGGGRGSLKVFGIQVMQGAPEKIEWMANLGNQWHGSAAWLLYALVFGHIVMVAVHKMRGHDVLPRMIGTQK</sequence>
<dbReference type="STRING" id="267212.GCA_001063965_01883"/>
<evidence type="ECO:0000256" key="2">
    <source>
        <dbReference type="ARBA" id="ARBA00004651"/>
    </source>
</evidence>
<accession>F2BFP6</accession>
<evidence type="ECO:0000256" key="4">
    <source>
        <dbReference type="ARBA" id="ARBA00022475"/>
    </source>
</evidence>
<evidence type="ECO:0000256" key="10">
    <source>
        <dbReference type="ARBA" id="ARBA00023004"/>
    </source>
</evidence>
<feature type="transmembrane region" description="Helical" evidence="13">
    <location>
        <begin position="54"/>
        <end position="72"/>
    </location>
</feature>
<feature type="transmembrane region" description="Helical" evidence="13">
    <location>
        <begin position="15"/>
        <end position="34"/>
    </location>
</feature>
<keyword evidence="5" id="KW-0349">Heme</keyword>
<dbReference type="RefSeq" id="WP_007343558.1">
    <property type="nucleotide sequence ID" value="NZ_GL878494.1"/>
</dbReference>
<reference evidence="15 16" key="1">
    <citation type="submission" date="2011-02" db="EMBL/GenBank/DDBJ databases">
        <authorList>
            <person name="Muzny D."/>
            <person name="Qin X."/>
            <person name="Deng J."/>
            <person name="Jiang H."/>
            <person name="Liu Y."/>
            <person name="Qu J."/>
            <person name="Song X.-Z."/>
            <person name="Zhang L."/>
            <person name="Thornton R."/>
            <person name="Coyle M."/>
            <person name="Francisco L."/>
            <person name="Jackson L."/>
            <person name="Javaid M."/>
            <person name="Korchina V."/>
            <person name="Kovar C."/>
            <person name="Mata R."/>
            <person name="Mathew T."/>
            <person name="Ngo R."/>
            <person name="Nguyen L."/>
            <person name="Nguyen N."/>
            <person name="Okwuonu G."/>
            <person name="Ongeri F."/>
            <person name="Pham C."/>
            <person name="Simmons D."/>
            <person name="Wilczek-Boney K."/>
            <person name="Hale W."/>
            <person name="Jakkamsetti A."/>
            <person name="Pham P."/>
            <person name="Ruth R."/>
            <person name="San Lucas F."/>
            <person name="Warren J."/>
            <person name="Zhang J."/>
            <person name="Zhao Z."/>
            <person name="Zhou C."/>
            <person name="Zhu D."/>
            <person name="Lee S."/>
            <person name="Bess C."/>
            <person name="Blankenburg K."/>
            <person name="Forbes L."/>
            <person name="Fu Q."/>
            <person name="Gubbala S."/>
            <person name="Hirani K."/>
            <person name="Jayaseelan J.C."/>
            <person name="Lara F."/>
            <person name="Munidasa M."/>
            <person name="Palculict T."/>
            <person name="Patil S."/>
            <person name="Pu L.-L."/>
            <person name="Saada N."/>
            <person name="Tang L."/>
            <person name="Weissenberger G."/>
            <person name="Zhu Y."/>
            <person name="Hemphill L."/>
            <person name="Shang Y."/>
            <person name="Youmans B."/>
            <person name="Ayvaz T."/>
            <person name="Ross M."/>
            <person name="Santibanez J."/>
            <person name="Aqrawi P."/>
            <person name="Gross S."/>
            <person name="Joshi V."/>
            <person name="Fowler G."/>
            <person name="Nazareth L."/>
            <person name="Reid J."/>
            <person name="Worley K."/>
            <person name="Petrosino J."/>
            <person name="Highlander S."/>
            <person name="Gibbs R."/>
        </authorList>
    </citation>
    <scope>NUCLEOTIDE SEQUENCE [LARGE SCALE GENOMIC DNA]</scope>
    <source>
        <strain evidence="15 16">ATCC BAA-1200</strain>
    </source>
</reference>
<dbReference type="GO" id="GO:0046872">
    <property type="term" value="F:metal ion binding"/>
    <property type="evidence" value="ECO:0007669"/>
    <property type="project" value="UniProtKB-KW"/>
</dbReference>
<proteinExistence type="inferred from homology"/>
<evidence type="ECO:0000256" key="3">
    <source>
        <dbReference type="ARBA" id="ARBA00022448"/>
    </source>
</evidence>
<dbReference type="HOGENOM" id="CLU_095321_3_1_4"/>
<dbReference type="GO" id="GO:0005886">
    <property type="term" value="C:plasma membrane"/>
    <property type="evidence" value="ECO:0007669"/>
    <property type="project" value="UniProtKB-SubCell"/>
</dbReference>
<dbReference type="GO" id="GO:0022904">
    <property type="term" value="P:respiratory electron transport chain"/>
    <property type="evidence" value="ECO:0007669"/>
    <property type="project" value="InterPro"/>
</dbReference>
<evidence type="ECO:0000313" key="15">
    <source>
        <dbReference type="EMBL" id="EGF08245.1"/>
    </source>
</evidence>
<organism evidence="15 16">
    <name type="scientific">Neisseria bacilliformis ATCC BAA-1200</name>
    <dbReference type="NCBI Taxonomy" id="888742"/>
    <lineage>
        <taxon>Bacteria</taxon>
        <taxon>Pseudomonadati</taxon>
        <taxon>Pseudomonadota</taxon>
        <taxon>Betaproteobacteria</taxon>
        <taxon>Neisseriales</taxon>
        <taxon>Neisseriaceae</taxon>
        <taxon>Neisseria</taxon>
    </lineage>
</organism>
<feature type="transmembrane region" description="Helical" evidence="13">
    <location>
        <begin position="84"/>
        <end position="102"/>
    </location>
</feature>
<evidence type="ECO:0000256" key="13">
    <source>
        <dbReference type="SAM" id="Phobius"/>
    </source>
</evidence>
<evidence type="ECO:0000256" key="9">
    <source>
        <dbReference type="ARBA" id="ARBA00022989"/>
    </source>
</evidence>
<gene>
    <name evidence="15" type="primary">cybB</name>
    <name evidence="15" type="ORF">HMPREF9123_2553</name>
</gene>
<keyword evidence="11 13" id="KW-0472">Membrane</keyword>
<comment type="cofactor">
    <cofactor evidence="1">
        <name>heme b</name>
        <dbReference type="ChEBI" id="CHEBI:60344"/>
    </cofactor>
</comment>
<dbReference type="InterPro" id="IPR011577">
    <property type="entry name" value="Cyt_b561_bac/Ni-Hgenase"/>
</dbReference>
<evidence type="ECO:0000313" key="16">
    <source>
        <dbReference type="Proteomes" id="UP000004105"/>
    </source>
</evidence>
<keyword evidence="8" id="KW-0249">Electron transport</keyword>
<dbReference type="EMBL" id="AFAY01000051">
    <property type="protein sequence ID" value="EGF08245.1"/>
    <property type="molecule type" value="Genomic_DNA"/>
</dbReference>
<dbReference type="SUPFAM" id="SSF81342">
    <property type="entry name" value="Transmembrane di-heme cytochromes"/>
    <property type="match status" value="1"/>
</dbReference>
<keyword evidence="6 13" id="KW-0812">Transmembrane</keyword>
<dbReference type="AlphaFoldDB" id="F2BFP6"/>
<dbReference type="InterPro" id="IPR052168">
    <property type="entry name" value="Cytochrome_b561_oxidase"/>
</dbReference>
<dbReference type="Pfam" id="PF01292">
    <property type="entry name" value="Ni_hydr_CYTB"/>
    <property type="match status" value="1"/>
</dbReference>
<dbReference type="PANTHER" id="PTHR30529">
    <property type="entry name" value="CYTOCHROME B561"/>
    <property type="match status" value="1"/>
</dbReference>
<evidence type="ECO:0000256" key="8">
    <source>
        <dbReference type="ARBA" id="ARBA00022982"/>
    </source>
</evidence>